<dbReference type="Proteomes" id="UP001501447">
    <property type="component" value="Unassembled WGS sequence"/>
</dbReference>
<keyword evidence="2" id="KW-0812">Transmembrane</keyword>
<feature type="compositionally biased region" description="Low complexity" evidence="1">
    <location>
        <begin position="519"/>
        <end position="535"/>
    </location>
</feature>
<proteinExistence type="predicted"/>
<feature type="region of interest" description="Disordered" evidence="1">
    <location>
        <begin position="494"/>
        <end position="553"/>
    </location>
</feature>
<name>A0ABN3Q1F4_9ACTN</name>
<feature type="region of interest" description="Disordered" evidence="1">
    <location>
        <begin position="224"/>
        <end position="281"/>
    </location>
</feature>
<evidence type="ECO:0000256" key="2">
    <source>
        <dbReference type="SAM" id="Phobius"/>
    </source>
</evidence>
<feature type="region of interest" description="Disordered" evidence="1">
    <location>
        <begin position="1"/>
        <end position="67"/>
    </location>
</feature>
<feature type="transmembrane region" description="Helical" evidence="2">
    <location>
        <begin position="462"/>
        <end position="483"/>
    </location>
</feature>
<gene>
    <name evidence="3" type="ORF">GCM10009863_25270</name>
</gene>
<reference evidence="3 4" key="1">
    <citation type="journal article" date="2019" name="Int. J. Syst. Evol. Microbiol.">
        <title>The Global Catalogue of Microorganisms (GCM) 10K type strain sequencing project: providing services to taxonomists for standard genome sequencing and annotation.</title>
        <authorList>
            <consortium name="The Broad Institute Genomics Platform"/>
            <consortium name="The Broad Institute Genome Sequencing Center for Infectious Disease"/>
            <person name="Wu L."/>
            <person name="Ma J."/>
        </authorList>
    </citation>
    <scope>NUCLEOTIDE SEQUENCE [LARGE SCALE GENOMIC DNA]</scope>
    <source>
        <strain evidence="3 4">JCM 16373</strain>
    </source>
</reference>
<keyword evidence="4" id="KW-1185">Reference proteome</keyword>
<dbReference type="EMBL" id="BAAARJ010000007">
    <property type="protein sequence ID" value="GAA2610643.1"/>
    <property type="molecule type" value="Genomic_DNA"/>
</dbReference>
<comment type="caution">
    <text evidence="3">The sequence shown here is derived from an EMBL/GenBank/DDBJ whole genome shotgun (WGS) entry which is preliminary data.</text>
</comment>
<feature type="compositionally biased region" description="Low complexity" evidence="1">
    <location>
        <begin position="494"/>
        <end position="504"/>
    </location>
</feature>
<organism evidence="3 4">
    <name type="scientific">Streptomyces axinellae</name>
    <dbReference type="NCBI Taxonomy" id="552788"/>
    <lineage>
        <taxon>Bacteria</taxon>
        <taxon>Bacillati</taxon>
        <taxon>Actinomycetota</taxon>
        <taxon>Actinomycetes</taxon>
        <taxon>Kitasatosporales</taxon>
        <taxon>Streptomycetaceae</taxon>
        <taxon>Streptomyces</taxon>
    </lineage>
</organism>
<sequence length="553" mass="58498">MVSRHTRRGRESERRHEREQYGDEPCRNETYGERGHREHSSRAGVRRAGVAPTGARRTGARRTGVGRSGAVVTVLGALAVLSPAPEAAALAKPKPYEISADAKKTAGTSSSADAPQIEPGLFRDRIGAGQEKYYAVNLDAKSSAHVTATAIPAPGTKVTFRDGLTLTLQSTNGDSCGSSDVSGSGDTAYPITVQASRLIGDQAAESCREKGPYLVRLERKAGGASTGSWPVELSLKREPGLKGSIPAPVPGTEDETDDNNARPAPPSGTAESAKGGSGFNDARALDSGVWKDRLRPGETRYYRVPVDWGQRLYARTEIPNSQAADGASGRFIANGFRMNLYNPARGALYNEDFQSYDGDGAKFDRYTNPVRYENRFAADASATRFAGWYYIAVTAGTDMAQPFPEGTPVTLRVAVKGKAKKGPAYDGDAVAAGFGVSDEDREMAAEGLTAAEVQHNNTLRTIGYTGIGAGAALILVLAAWTLLARRRAATAAAPPATGPLAATGPWPPHQSPQPTESMRPTQPAQPAQPTPSTRPYSPQQYGGPGEYGRPPQG</sequence>
<feature type="compositionally biased region" description="Low complexity" evidence="1">
    <location>
        <begin position="42"/>
        <end position="67"/>
    </location>
</feature>
<keyword evidence="2" id="KW-0472">Membrane</keyword>
<feature type="compositionally biased region" description="Basic and acidic residues" evidence="1">
    <location>
        <begin position="9"/>
        <end position="41"/>
    </location>
</feature>
<evidence type="ECO:0000256" key="1">
    <source>
        <dbReference type="SAM" id="MobiDB-lite"/>
    </source>
</evidence>
<accession>A0ABN3Q1F4</accession>
<protein>
    <submittedName>
        <fullName evidence="3">Uncharacterized protein</fullName>
    </submittedName>
</protein>
<evidence type="ECO:0000313" key="4">
    <source>
        <dbReference type="Proteomes" id="UP001501447"/>
    </source>
</evidence>
<evidence type="ECO:0000313" key="3">
    <source>
        <dbReference type="EMBL" id="GAA2610643.1"/>
    </source>
</evidence>
<keyword evidence="2" id="KW-1133">Transmembrane helix</keyword>